<dbReference type="EMBL" id="JASBWS010000017">
    <property type="protein sequence ID" value="KAJ9111853.1"/>
    <property type="molecule type" value="Genomic_DNA"/>
</dbReference>
<comment type="caution">
    <text evidence="1">The sequence shown here is derived from an EMBL/GenBank/DDBJ whole genome shotgun (WGS) entry which is preliminary data.</text>
</comment>
<dbReference type="Proteomes" id="UP001230649">
    <property type="component" value="Unassembled WGS sequence"/>
</dbReference>
<sequence>MSFTLRATYKDTTRNLSVPALSNSLPQYDQLITKVRKSFDLPDGTQIALWHVYFSKNDGIEECRFRRHVCNEEEYEEAARLFRTSQLAFPRPTLIFQVLLLSDPRLATATKYHAVNAQDPRKRIMTVVEYKLKEKEKKRSEESLQEITKYLAAYRAKLAAATPTPVTIYPQDTSSPSSLTPLIDHPYDPVQPSANVSRGTSTSSAARNDMSISHLFPDLEDVMKASRASSMRRSTGSLNASRSAGSTTPTAQSPSVAEPRAQSPQAAPPNIANLFSTAAQATTAATSTLSSELRSTAMRASNELRTNAIIQGATLTNEIKGVLEGFLDHLGGQLATFEDGMREKLDLAGRTTGSAAAMASEGHVRRESELDLRHMPGAFQTSTSVEATTQPTTPAKEIHEEELVAYKHQNKICDSCRKTPAGVCFKCNVCSDFDLCTACLPRLAKPEFHGADHTFEPLFHPDLEEKIFESKKAGGVQEEERETDSLRANCDVCRQSVSGVRHKCLNCPDWDACDACFANIETHHPKHDFVNIRKSSDHYRAPRAGSRDFLGRALGLVNYDGTVLHPRVVCDGCNGRIYGTRYKCAHPACPDFDLCEKCEVHPKRLHPMEHPFIKMRLLLLTDISAQRMRVEMALLQRPATDGAQGTTTSGRPLTLAVTNPPRHAQDQSRAEETKKQEEYTAAPATSVAPASPTEKAPAKTTTPIEDPVVQAPESEPEEMPIPPVETASECPRLYTPVLESTQTPEETQTPTSPIATAAASTETLSVEVEKPTPVLGVTFVDDVSIPDKTPLPPAAEFTKVWKLENTGNVVIPAGTPVIFVGGEKFSHKEGSVRIEEDVPVGAKFMVSLAGLRAPKVSGETYTGYWRLCDGEGQLFGDKLWTEINVVEPDSKEDSLKSSSLIIPPDVSVISGAEVTRETAPSSHGEAETESSFPTAMSSPVSSRPWDADDVNSLFSDDEEVVRVSLGAADEGYVVHSDDDSFEIIEDSDSD</sequence>
<keyword evidence="2" id="KW-1185">Reference proteome</keyword>
<name>A0ACC2WK58_9TREE</name>
<proteinExistence type="predicted"/>
<evidence type="ECO:0000313" key="1">
    <source>
        <dbReference type="EMBL" id="KAJ9111853.1"/>
    </source>
</evidence>
<protein>
    <submittedName>
        <fullName evidence="1">Uncharacterized protein</fullName>
    </submittedName>
</protein>
<evidence type="ECO:0000313" key="2">
    <source>
        <dbReference type="Proteomes" id="UP001230649"/>
    </source>
</evidence>
<accession>A0ACC2WK58</accession>
<gene>
    <name evidence="1" type="ORF">QFC20_002440</name>
</gene>
<reference evidence="1" key="1">
    <citation type="submission" date="2023-04" db="EMBL/GenBank/DDBJ databases">
        <title>Draft Genome sequencing of Naganishia species isolated from polar environments using Oxford Nanopore Technology.</title>
        <authorList>
            <person name="Leo P."/>
            <person name="Venkateswaran K."/>
        </authorList>
    </citation>
    <scope>NUCLEOTIDE SEQUENCE</scope>
    <source>
        <strain evidence="1">MNA-CCFEE 5262</strain>
    </source>
</reference>
<organism evidence="1 2">
    <name type="scientific">Naganishia adeliensis</name>
    <dbReference type="NCBI Taxonomy" id="92952"/>
    <lineage>
        <taxon>Eukaryota</taxon>
        <taxon>Fungi</taxon>
        <taxon>Dikarya</taxon>
        <taxon>Basidiomycota</taxon>
        <taxon>Agaricomycotina</taxon>
        <taxon>Tremellomycetes</taxon>
        <taxon>Filobasidiales</taxon>
        <taxon>Filobasidiaceae</taxon>
        <taxon>Naganishia</taxon>
    </lineage>
</organism>